<accession>A0ABV4NTP0</accession>
<evidence type="ECO:0008006" key="3">
    <source>
        <dbReference type="Google" id="ProtNLM"/>
    </source>
</evidence>
<sequence>MKYLIIIVTVFSIGGCMTADLTARGPAFNEIQNIPEGKSVAYFYTQDYRGGNACWLIGIDSVRSKCMGFPGYVALLVDAGQRTISTTPNAPIKIANGKFDFNFEKGKSYYFEWVEIPRRKIKEDYVFTMYNMAYDTRFGWQVIPYDQALPVISSLNSWQ</sequence>
<organism evidence="1 2">
    <name type="scientific">Microbulbifer echini</name>
    <dbReference type="NCBI Taxonomy" id="1529067"/>
    <lineage>
        <taxon>Bacteria</taxon>
        <taxon>Pseudomonadati</taxon>
        <taxon>Pseudomonadota</taxon>
        <taxon>Gammaproteobacteria</taxon>
        <taxon>Cellvibrionales</taxon>
        <taxon>Microbulbiferaceae</taxon>
        <taxon>Microbulbifer</taxon>
    </lineage>
</organism>
<gene>
    <name evidence="1" type="ORF">ACCI51_18670</name>
</gene>
<comment type="caution">
    <text evidence="1">The sequence shown here is derived from an EMBL/GenBank/DDBJ whole genome shotgun (WGS) entry which is preliminary data.</text>
</comment>
<protein>
    <recommendedName>
        <fullName evidence="3">DUF2846 domain-containing protein</fullName>
    </recommendedName>
</protein>
<dbReference type="Proteomes" id="UP001569414">
    <property type="component" value="Unassembled WGS sequence"/>
</dbReference>
<reference evidence="1 2" key="1">
    <citation type="submission" date="2024-08" db="EMBL/GenBank/DDBJ databases">
        <authorList>
            <person name="Ishaq N."/>
        </authorList>
    </citation>
    <scope>NUCLEOTIDE SEQUENCE [LARGE SCALE GENOMIC DNA]</scope>
    <source>
        <strain evidence="1 2">JCM 30400</strain>
    </source>
</reference>
<dbReference type="PROSITE" id="PS51257">
    <property type="entry name" value="PROKAR_LIPOPROTEIN"/>
    <property type="match status" value="1"/>
</dbReference>
<keyword evidence="2" id="KW-1185">Reference proteome</keyword>
<name>A0ABV4NTP0_9GAMM</name>
<proteinExistence type="predicted"/>
<dbReference type="EMBL" id="JBGMEL010000030">
    <property type="protein sequence ID" value="MFA0792565.1"/>
    <property type="molecule type" value="Genomic_DNA"/>
</dbReference>
<evidence type="ECO:0000313" key="1">
    <source>
        <dbReference type="EMBL" id="MFA0792565.1"/>
    </source>
</evidence>
<evidence type="ECO:0000313" key="2">
    <source>
        <dbReference type="Proteomes" id="UP001569414"/>
    </source>
</evidence>
<dbReference type="RefSeq" id="WP_299589450.1">
    <property type="nucleotide sequence ID" value="NZ_JBGMEL010000030.1"/>
</dbReference>